<dbReference type="Gene3D" id="3.90.420.10">
    <property type="entry name" value="Oxidoreductase, molybdopterin-binding domain"/>
    <property type="match status" value="1"/>
</dbReference>
<keyword evidence="1" id="KW-0812">Transmembrane</keyword>
<gene>
    <name evidence="3" type="ORF">ACFPET_00230</name>
</gene>
<protein>
    <submittedName>
        <fullName evidence="3">Molybdopterin-dependent oxidoreductase</fullName>
    </submittedName>
</protein>
<dbReference type="Pfam" id="PF00174">
    <property type="entry name" value="Oxidored_molyb"/>
    <property type="match status" value="1"/>
</dbReference>
<organism evidence="3 4">
    <name type="scientific">Salininema proteolyticum</name>
    <dbReference type="NCBI Taxonomy" id="1607685"/>
    <lineage>
        <taxon>Bacteria</taxon>
        <taxon>Bacillati</taxon>
        <taxon>Actinomycetota</taxon>
        <taxon>Actinomycetes</taxon>
        <taxon>Glycomycetales</taxon>
        <taxon>Glycomycetaceae</taxon>
        <taxon>Salininema</taxon>
    </lineage>
</organism>
<evidence type="ECO:0000313" key="3">
    <source>
        <dbReference type="EMBL" id="MFC4333626.1"/>
    </source>
</evidence>
<evidence type="ECO:0000259" key="2">
    <source>
        <dbReference type="Pfam" id="PF00174"/>
    </source>
</evidence>
<feature type="transmembrane region" description="Helical" evidence="1">
    <location>
        <begin position="12"/>
        <end position="33"/>
    </location>
</feature>
<comment type="caution">
    <text evidence="3">The sequence shown here is derived from an EMBL/GenBank/DDBJ whole genome shotgun (WGS) entry which is preliminary data.</text>
</comment>
<accession>A0ABV8TTA5</accession>
<dbReference type="InterPro" id="IPR000572">
    <property type="entry name" value="OxRdtase_Mopterin-bd_dom"/>
</dbReference>
<evidence type="ECO:0000313" key="4">
    <source>
        <dbReference type="Proteomes" id="UP001595823"/>
    </source>
</evidence>
<dbReference type="PANTHER" id="PTHR19372">
    <property type="entry name" value="SULFITE REDUCTASE"/>
    <property type="match status" value="1"/>
</dbReference>
<dbReference type="Gene3D" id="2.60.40.650">
    <property type="match status" value="1"/>
</dbReference>
<keyword evidence="1" id="KW-0472">Membrane</keyword>
<feature type="transmembrane region" description="Helical" evidence="1">
    <location>
        <begin position="69"/>
        <end position="89"/>
    </location>
</feature>
<feature type="transmembrane region" description="Helical" evidence="1">
    <location>
        <begin position="159"/>
        <end position="177"/>
    </location>
</feature>
<dbReference type="InterPro" id="IPR014756">
    <property type="entry name" value="Ig_E-set"/>
</dbReference>
<dbReference type="Pfam" id="PF17957">
    <property type="entry name" value="Big_7"/>
    <property type="match status" value="1"/>
</dbReference>
<name>A0ABV8TTA5_9ACTN</name>
<feature type="domain" description="Oxidoreductase molybdopterin-binding" evidence="2">
    <location>
        <begin position="234"/>
        <end position="386"/>
    </location>
</feature>
<dbReference type="SUPFAM" id="SSF81296">
    <property type="entry name" value="E set domains"/>
    <property type="match status" value="1"/>
</dbReference>
<sequence length="505" mass="53445">MEDRRPSPVVNAVAGTAAALAGFAVSELAALAVPEGAPLTATADAVVRLSPGGLTRWAIDAFGTANKTILQVAIVVVLLAAGTLAGLAWRRRPWQGATVVAAFTAIAAAAALSQSGATALYAVPSLAGGAATVLFLAFLIRSAVKDAEAKRLGDDRRTFLFAAIAVGLASAGGALWARGEAGKRQVDAAREELDLPAPSDPAPAVEGTDFGDVPGLSSYRTPNDDFYRIDTAIRVPVIEASDWTLTVRGMVDRELTLDFEDLLSRKLIERDITLCCVSNEVGGDLVGNARWLGVPLSEILDEAGVRPGADQMVSRSKDGWTAGTPTEAVMDGRDAMLAVGMNGEPLPLEHGWPVRIVVPGLYGYVSATKWLTEIELTTFAKFDAYWIERDWGLPAPVKTSSRIDTPRRTAKSGTVAVAGVAWAQRRGIAKVEVRVDGGEWNTAELAETPSGDTWRLWKWAWNAEPGSHTLTVRATDTDGEVQTGEERGVIPDGATGWHTVTVEVD</sequence>
<feature type="transmembrane region" description="Helical" evidence="1">
    <location>
        <begin position="119"/>
        <end position="139"/>
    </location>
</feature>
<proteinExistence type="predicted"/>
<keyword evidence="4" id="KW-1185">Reference proteome</keyword>
<dbReference type="InterPro" id="IPR036374">
    <property type="entry name" value="OxRdtase_Mopterin-bd_sf"/>
</dbReference>
<dbReference type="EMBL" id="JBHSDK010000001">
    <property type="protein sequence ID" value="MFC4333626.1"/>
    <property type="molecule type" value="Genomic_DNA"/>
</dbReference>
<feature type="transmembrane region" description="Helical" evidence="1">
    <location>
        <begin position="96"/>
        <end position="113"/>
    </location>
</feature>
<keyword evidence="1" id="KW-1133">Transmembrane helix</keyword>
<evidence type="ECO:0000256" key="1">
    <source>
        <dbReference type="SAM" id="Phobius"/>
    </source>
</evidence>
<dbReference type="SUPFAM" id="SSF56524">
    <property type="entry name" value="Oxidoreductase molybdopterin-binding domain"/>
    <property type="match status" value="1"/>
</dbReference>
<dbReference type="Proteomes" id="UP001595823">
    <property type="component" value="Unassembled WGS sequence"/>
</dbReference>
<dbReference type="RefSeq" id="WP_380617365.1">
    <property type="nucleotide sequence ID" value="NZ_JBHSDK010000001.1"/>
</dbReference>
<dbReference type="PANTHER" id="PTHR19372:SF7">
    <property type="entry name" value="SULFITE OXIDASE, MITOCHONDRIAL"/>
    <property type="match status" value="1"/>
</dbReference>
<reference evidence="4" key="1">
    <citation type="journal article" date="2019" name="Int. J. Syst. Evol. Microbiol.">
        <title>The Global Catalogue of Microorganisms (GCM) 10K type strain sequencing project: providing services to taxonomists for standard genome sequencing and annotation.</title>
        <authorList>
            <consortium name="The Broad Institute Genomics Platform"/>
            <consortium name="The Broad Institute Genome Sequencing Center for Infectious Disease"/>
            <person name="Wu L."/>
            <person name="Ma J."/>
        </authorList>
    </citation>
    <scope>NUCLEOTIDE SEQUENCE [LARGE SCALE GENOMIC DNA]</scope>
    <source>
        <strain evidence="4">IBRC-M 10908</strain>
    </source>
</reference>